<dbReference type="KEGG" id="cbv:U729_958"/>
<comment type="catalytic activity">
    <reaction evidence="7">
        <text>a 1-acyl-sn-glycero-3-phosphate + an acyl-CoA = a 1,2-diacyl-sn-glycero-3-phosphate + CoA</text>
        <dbReference type="Rhea" id="RHEA:19709"/>
        <dbReference type="ChEBI" id="CHEBI:57287"/>
        <dbReference type="ChEBI" id="CHEBI:57970"/>
        <dbReference type="ChEBI" id="CHEBI:58342"/>
        <dbReference type="ChEBI" id="CHEBI:58608"/>
        <dbReference type="EC" id="2.3.1.51"/>
    </reaction>
</comment>
<dbReference type="EC" id="2.3.1.51" evidence="7"/>
<name>A0A0A7G245_9CLOT</name>
<keyword evidence="8" id="KW-0472">Membrane</keyword>
<dbReference type="Proteomes" id="UP000030635">
    <property type="component" value="Chromosome"/>
</dbReference>
<feature type="transmembrane region" description="Helical" evidence="8">
    <location>
        <begin position="6"/>
        <end position="25"/>
    </location>
</feature>
<keyword evidence="8" id="KW-0812">Transmembrane</keyword>
<dbReference type="SUPFAM" id="SSF69593">
    <property type="entry name" value="Glycerol-3-phosphate (1)-acyltransferase"/>
    <property type="match status" value="1"/>
</dbReference>
<accession>A0A0A7G245</accession>
<keyword evidence="3 7" id="KW-0444">Lipid biosynthesis</keyword>
<evidence type="ECO:0000256" key="1">
    <source>
        <dbReference type="ARBA" id="ARBA00005189"/>
    </source>
</evidence>
<dbReference type="PANTHER" id="PTHR10434:SF64">
    <property type="entry name" value="1-ACYL-SN-GLYCEROL-3-PHOSPHATE ACYLTRANSFERASE-RELATED"/>
    <property type="match status" value="1"/>
</dbReference>
<evidence type="ECO:0000256" key="5">
    <source>
        <dbReference type="ARBA" id="ARBA00023098"/>
    </source>
</evidence>
<comment type="pathway">
    <text evidence="1">Lipid metabolism.</text>
</comment>
<keyword evidence="5 7" id="KW-0443">Lipid metabolism</keyword>
<dbReference type="OrthoDB" id="9803035at2"/>
<feature type="domain" description="Phospholipid/glycerol acyltransferase" evidence="9">
    <location>
        <begin position="74"/>
        <end position="188"/>
    </location>
</feature>
<dbReference type="SMART" id="SM00563">
    <property type="entry name" value="PlsC"/>
    <property type="match status" value="1"/>
</dbReference>
<dbReference type="HOGENOM" id="CLU_027938_6_1_9"/>
<keyword evidence="7" id="KW-1208">Phospholipid metabolism</keyword>
<dbReference type="NCBIfam" id="TIGR00530">
    <property type="entry name" value="AGP_acyltrn"/>
    <property type="match status" value="1"/>
</dbReference>
<dbReference type="GO" id="GO:0016020">
    <property type="term" value="C:membrane"/>
    <property type="evidence" value="ECO:0007669"/>
    <property type="project" value="InterPro"/>
</dbReference>
<proteinExistence type="inferred from homology"/>
<comment type="similarity">
    <text evidence="2 7">Belongs to the 1-acyl-sn-glycerol-3-phosphate acyltransferase family.</text>
</comment>
<keyword evidence="6 7" id="KW-0012">Acyltransferase</keyword>
<evidence type="ECO:0000313" key="11">
    <source>
        <dbReference type="Proteomes" id="UP000030635"/>
    </source>
</evidence>
<keyword evidence="11" id="KW-1185">Reference proteome</keyword>
<dbReference type="eggNOG" id="COG0204">
    <property type="taxonomic scope" value="Bacteria"/>
</dbReference>
<comment type="domain">
    <text evidence="7">The HXXXXD motif is essential for acyltransferase activity and may constitute the binding site for the phosphate moiety of the glycerol-3-phosphate.</text>
</comment>
<keyword evidence="4 7" id="KW-0808">Transferase</keyword>
<dbReference type="CDD" id="cd07989">
    <property type="entry name" value="LPLAT_AGPAT-like"/>
    <property type="match status" value="1"/>
</dbReference>
<evidence type="ECO:0000313" key="10">
    <source>
        <dbReference type="EMBL" id="AIY85115.1"/>
    </source>
</evidence>
<evidence type="ECO:0000256" key="6">
    <source>
        <dbReference type="ARBA" id="ARBA00023315"/>
    </source>
</evidence>
<sequence length="242" mass="27669">MFKTILFYPGIIISLIISYLCLIWVKFLELRGKDKERTQAIFKITSTWAKFVMWLSGAKVKVYGKENIPKDEAVLFVGNHQSNFDIPLLLSSIDVPRGFIAKKELERWPIISMWMRYINCIFMDRSNIRKSAEAIVQGIQILKKGYSMVIFPEGTRSKGKKVAEFKAGSFKLALKSKVKIIPVTINGSYKLLEANGGKIRPADVEVYFHKPIDVTNLSKEEIAELHNDVRNIIISDLPESQR</sequence>
<keyword evidence="7" id="KW-0594">Phospholipid biosynthesis</keyword>
<gene>
    <name evidence="10" type="ORF">U729_958</name>
</gene>
<organism evidence="10 11">
    <name type="scientific">Clostridium baratii str. Sullivan</name>
    <dbReference type="NCBI Taxonomy" id="1415775"/>
    <lineage>
        <taxon>Bacteria</taxon>
        <taxon>Bacillati</taxon>
        <taxon>Bacillota</taxon>
        <taxon>Clostridia</taxon>
        <taxon>Eubacteriales</taxon>
        <taxon>Clostridiaceae</taxon>
        <taxon>Clostridium</taxon>
    </lineage>
</organism>
<dbReference type="GO" id="GO:0003841">
    <property type="term" value="F:1-acylglycerol-3-phosphate O-acyltransferase activity"/>
    <property type="evidence" value="ECO:0007669"/>
    <property type="project" value="UniProtKB-UniRule"/>
</dbReference>
<evidence type="ECO:0000256" key="8">
    <source>
        <dbReference type="SAM" id="Phobius"/>
    </source>
</evidence>
<dbReference type="AlphaFoldDB" id="A0A0A7G245"/>
<evidence type="ECO:0000259" key="9">
    <source>
        <dbReference type="SMART" id="SM00563"/>
    </source>
</evidence>
<protein>
    <recommendedName>
        <fullName evidence="7">1-acyl-sn-glycerol-3-phosphate acyltransferase</fullName>
        <ecNumber evidence="7">2.3.1.51</ecNumber>
    </recommendedName>
</protein>
<evidence type="ECO:0000256" key="7">
    <source>
        <dbReference type="RuleBase" id="RU361267"/>
    </source>
</evidence>
<dbReference type="RefSeq" id="WP_039312115.1">
    <property type="nucleotide sequence ID" value="NZ_CP006905.1"/>
</dbReference>
<keyword evidence="8" id="KW-1133">Transmembrane helix</keyword>
<dbReference type="InterPro" id="IPR004552">
    <property type="entry name" value="AGP_acyltrans"/>
</dbReference>
<evidence type="ECO:0000256" key="4">
    <source>
        <dbReference type="ARBA" id="ARBA00022679"/>
    </source>
</evidence>
<evidence type="ECO:0000256" key="3">
    <source>
        <dbReference type="ARBA" id="ARBA00022516"/>
    </source>
</evidence>
<dbReference type="STRING" id="1561.NPD11_2033"/>
<dbReference type="PANTHER" id="PTHR10434">
    <property type="entry name" value="1-ACYL-SN-GLYCEROL-3-PHOSPHATE ACYLTRANSFERASE"/>
    <property type="match status" value="1"/>
</dbReference>
<dbReference type="EMBL" id="CP006905">
    <property type="protein sequence ID" value="AIY85115.1"/>
    <property type="molecule type" value="Genomic_DNA"/>
</dbReference>
<dbReference type="InterPro" id="IPR002123">
    <property type="entry name" value="Plipid/glycerol_acylTrfase"/>
</dbReference>
<dbReference type="GO" id="GO:0006654">
    <property type="term" value="P:phosphatidic acid biosynthetic process"/>
    <property type="evidence" value="ECO:0007669"/>
    <property type="project" value="TreeGrafter"/>
</dbReference>
<evidence type="ECO:0000256" key="2">
    <source>
        <dbReference type="ARBA" id="ARBA00008655"/>
    </source>
</evidence>
<dbReference type="Pfam" id="PF01553">
    <property type="entry name" value="Acyltransferase"/>
    <property type="match status" value="1"/>
</dbReference>
<reference evidence="10 11" key="1">
    <citation type="journal article" date="2015" name="Infect. Genet. Evol.">
        <title>Genomic sequences of six botulinum neurotoxin-producing strains representing three clostridial species illustrate the mobility and diversity of botulinum neurotoxin genes.</title>
        <authorList>
            <person name="Smith T.J."/>
            <person name="Hill K.K."/>
            <person name="Xie G."/>
            <person name="Foley B.T."/>
            <person name="Williamson C.H."/>
            <person name="Foster J.T."/>
            <person name="Johnson S.L."/>
            <person name="Chertkov O."/>
            <person name="Teshima H."/>
            <person name="Gibbons H.S."/>
            <person name="Johnsky L.A."/>
            <person name="Karavis M.A."/>
            <person name="Smith L.A."/>
        </authorList>
    </citation>
    <scope>NUCLEOTIDE SEQUENCE [LARGE SCALE GENOMIC DNA]</scope>
    <source>
        <strain evidence="10 11">Sullivan</strain>
    </source>
</reference>